<protein>
    <recommendedName>
        <fullName evidence="3">histidine kinase</fullName>
        <ecNumber evidence="3">2.7.13.3</ecNumber>
    </recommendedName>
</protein>
<evidence type="ECO:0000256" key="13">
    <source>
        <dbReference type="SAM" id="Phobius"/>
    </source>
</evidence>
<dbReference type="Pfam" id="PF00672">
    <property type="entry name" value="HAMP"/>
    <property type="match status" value="1"/>
</dbReference>
<dbReference type="Gene3D" id="3.30.565.10">
    <property type="entry name" value="Histidine kinase-like ATPase, C-terminal domain"/>
    <property type="match status" value="1"/>
</dbReference>
<keyword evidence="12 13" id="KW-0472">Membrane</keyword>
<evidence type="ECO:0000256" key="5">
    <source>
        <dbReference type="ARBA" id="ARBA00022679"/>
    </source>
</evidence>
<comment type="catalytic activity">
    <reaction evidence="1">
        <text>ATP + protein L-histidine = ADP + protein N-phospho-L-histidine.</text>
        <dbReference type="EC" id="2.7.13.3"/>
    </reaction>
</comment>
<dbReference type="SUPFAM" id="SSF55874">
    <property type="entry name" value="ATPase domain of HSP90 chaperone/DNA topoisomerase II/histidine kinase"/>
    <property type="match status" value="1"/>
</dbReference>
<keyword evidence="9 17" id="KW-0067">ATP-binding</keyword>
<dbReference type="Gene3D" id="3.30.450.20">
    <property type="entry name" value="PAS domain"/>
    <property type="match status" value="1"/>
</dbReference>
<evidence type="ECO:0000256" key="2">
    <source>
        <dbReference type="ARBA" id="ARBA00004141"/>
    </source>
</evidence>
<evidence type="ECO:0000256" key="1">
    <source>
        <dbReference type="ARBA" id="ARBA00000085"/>
    </source>
</evidence>
<dbReference type="SUPFAM" id="SSF158472">
    <property type="entry name" value="HAMP domain-like"/>
    <property type="match status" value="1"/>
</dbReference>
<keyword evidence="7" id="KW-0547">Nucleotide-binding</keyword>
<dbReference type="InterPro" id="IPR036890">
    <property type="entry name" value="HATPase_C_sf"/>
</dbReference>
<evidence type="ECO:0000256" key="8">
    <source>
        <dbReference type="ARBA" id="ARBA00022777"/>
    </source>
</evidence>
<dbReference type="InterPro" id="IPR004358">
    <property type="entry name" value="Sig_transdc_His_kin-like_C"/>
</dbReference>
<gene>
    <name evidence="17" type="ORF">PQ465_08440</name>
</gene>
<evidence type="ECO:0000259" key="16">
    <source>
        <dbReference type="PROSITE" id="PS50885"/>
    </source>
</evidence>
<evidence type="ECO:0000256" key="4">
    <source>
        <dbReference type="ARBA" id="ARBA00022553"/>
    </source>
</evidence>
<evidence type="ECO:0000313" key="18">
    <source>
        <dbReference type="Proteomes" id="UP001221558"/>
    </source>
</evidence>
<dbReference type="SMART" id="SM00388">
    <property type="entry name" value="HisKA"/>
    <property type="match status" value="1"/>
</dbReference>
<dbReference type="InterPro" id="IPR035965">
    <property type="entry name" value="PAS-like_dom_sf"/>
</dbReference>
<evidence type="ECO:0000256" key="12">
    <source>
        <dbReference type="ARBA" id="ARBA00023136"/>
    </source>
</evidence>
<keyword evidence="11" id="KW-0902">Two-component regulatory system</keyword>
<dbReference type="CDD" id="cd06225">
    <property type="entry name" value="HAMP"/>
    <property type="match status" value="1"/>
</dbReference>
<keyword evidence="5" id="KW-0808">Transferase</keyword>
<dbReference type="Proteomes" id="UP001221558">
    <property type="component" value="Chromosome"/>
</dbReference>
<evidence type="ECO:0000256" key="10">
    <source>
        <dbReference type="ARBA" id="ARBA00022989"/>
    </source>
</evidence>
<dbReference type="GO" id="GO:0005524">
    <property type="term" value="F:ATP binding"/>
    <property type="evidence" value="ECO:0007669"/>
    <property type="project" value="UniProtKB-KW"/>
</dbReference>
<keyword evidence="4" id="KW-0597">Phosphoprotein</keyword>
<evidence type="ECO:0000256" key="9">
    <source>
        <dbReference type="ARBA" id="ARBA00022840"/>
    </source>
</evidence>
<dbReference type="EMBL" id="CP117880">
    <property type="protein sequence ID" value="WDF70394.1"/>
    <property type="molecule type" value="Genomic_DNA"/>
</dbReference>
<dbReference type="PROSITE" id="PS50885">
    <property type="entry name" value="HAMP"/>
    <property type="match status" value="1"/>
</dbReference>
<organism evidence="17 18">
    <name type="scientific">Sphingobacterium oryzagri</name>
    <dbReference type="NCBI Taxonomy" id="3025669"/>
    <lineage>
        <taxon>Bacteria</taxon>
        <taxon>Pseudomonadati</taxon>
        <taxon>Bacteroidota</taxon>
        <taxon>Sphingobacteriia</taxon>
        <taxon>Sphingobacteriales</taxon>
        <taxon>Sphingobacteriaceae</taxon>
        <taxon>Sphingobacterium</taxon>
    </lineage>
</organism>
<keyword evidence="6 13" id="KW-0812">Transmembrane</keyword>
<evidence type="ECO:0000256" key="3">
    <source>
        <dbReference type="ARBA" id="ARBA00012438"/>
    </source>
</evidence>
<dbReference type="Pfam" id="PF02518">
    <property type="entry name" value="HATPase_c"/>
    <property type="match status" value="1"/>
</dbReference>
<dbReference type="Gene3D" id="1.10.287.130">
    <property type="match status" value="1"/>
</dbReference>
<reference evidence="17 18" key="1">
    <citation type="submission" date="2023-02" db="EMBL/GenBank/DDBJ databases">
        <title>Genome sequence of Sphingobacterium sp. KACC 22765.</title>
        <authorList>
            <person name="Kim S."/>
            <person name="Heo J."/>
            <person name="Kwon S.-W."/>
        </authorList>
    </citation>
    <scope>NUCLEOTIDE SEQUENCE [LARGE SCALE GENOMIC DNA]</scope>
    <source>
        <strain evidence="17 18">KACC 22765</strain>
    </source>
</reference>
<dbReference type="RefSeq" id="WP_274269103.1">
    <property type="nucleotide sequence ID" value="NZ_CP117880.1"/>
</dbReference>
<dbReference type="CDD" id="cd00082">
    <property type="entry name" value="HisKA"/>
    <property type="match status" value="1"/>
</dbReference>
<dbReference type="SMART" id="SM00387">
    <property type="entry name" value="HATPase_c"/>
    <property type="match status" value="1"/>
</dbReference>
<feature type="transmembrane region" description="Helical" evidence="13">
    <location>
        <begin position="142"/>
        <end position="164"/>
    </location>
</feature>
<keyword evidence="10 13" id="KW-1133">Transmembrane helix</keyword>
<keyword evidence="18" id="KW-1185">Reference proteome</keyword>
<dbReference type="Pfam" id="PF00989">
    <property type="entry name" value="PAS"/>
    <property type="match status" value="1"/>
</dbReference>
<proteinExistence type="predicted"/>
<comment type="subcellular location">
    <subcellularLocation>
        <location evidence="2">Membrane</location>
        <topology evidence="2">Multi-pass membrane protein</topology>
    </subcellularLocation>
</comment>
<dbReference type="PANTHER" id="PTHR42878">
    <property type="entry name" value="TWO-COMPONENT HISTIDINE KINASE"/>
    <property type="match status" value="1"/>
</dbReference>
<dbReference type="PANTHER" id="PTHR42878:SF7">
    <property type="entry name" value="SENSOR HISTIDINE KINASE GLRK"/>
    <property type="match status" value="1"/>
</dbReference>
<dbReference type="InterPro" id="IPR000014">
    <property type="entry name" value="PAS"/>
</dbReference>
<evidence type="ECO:0000259" key="14">
    <source>
        <dbReference type="PROSITE" id="PS50109"/>
    </source>
</evidence>
<feature type="transmembrane region" description="Helical" evidence="13">
    <location>
        <begin position="7"/>
        <end position="29"/>
    </location>
</feature>
<sequence length="575" mass="64269">MKIKTKLIVAVGTLFLMVFLLAALSGWYINQLKKDTNSILAANYNSLLYTRNMLLALDELPRDPQAFIRFQENLTKQQHNITEVGEREATGAIAAYFEAVKRDPDNTAAKSNIRKASDDLMRLNMDAIALKSGIADQTAEDAIIILSVAGVLCFVVAFTLLINLPANVANPIRKLTASIKQIAAENYRERVHFSGGDEFSELARSFNTMAEKLEEYSESRLDDVLQAKKRIETLVDNMHDPVIGVDEHRQVIFINEEALKVTALRSADVLNKSVTELALHNDLLRDIFKDVDTPATGQQFDYTIKIYADKKQSYFEKDVVDINIVPTGEQALKYIGQVIILKNITPFKEMDLAKTNFIGTVSHEFKTPIAAIQMSVQLLRNDRIGSLNGEQKQLLEGIKEDSDRLLAITKELLTMTQVDSGAIQLNVHESAVVPMLEYAVKANRVAAEHKQVVLQVTVGDGIEKVWADNEKTAWVLTNFVSNAIRYSHENTTVQIRVDQVGHRIRFSVIDQGQGIEPKYIDRIFERYFRVPGARRGGTGLGLSISKEFIEAQGGEISVESEFGAGSCFFFYLKSA</sequence>
<dbReference type="InterPro" id="IPR003594">
    <property type="entry name" value="HATPase_dom"/>
</dbReference>
<evidence type="ECO:0000256" key="6">
    <source>
        <dbReference type="ARBA" id="ARBA00022692"/>
    </source>
</evidence>
<dbReference type="Pfam" id="PF00512">
    <property type="entry name" value="HisKA"/>
    <property type="match status" value="1"/>
</dbReference>
<feature type="domain" description="Histidine kinase" evidence="14">
    <location>
        <begin position="360"/>
        <end position="575"/>
    </location>
</feature>
<dbReference type="PROSITE" id="PS50109">
    <property type="entry name" value="HIS_KIN"/>
    <property type="match status" value="1"/>
</dbReference>
<dbReference type="CDD" id="cd00130">
    <property type="entry name" value="PAS"/>
    <property type="match status" value="1"/>
</dbReference>
<dbReference type="InterPro" id="IPR050351">
    <property type="entry name" value="BphY/WalK/GraS-like"/>
</dbReference>
<dbReference type="InterPro" id="IPR005467">
    <property type="entry name" value="His_kinase_dom"/>
</dbReference>
<dbReference type="SUPFAM" id="SSF47384">
    <property type="entry name" value="Homodimeric domain of signal transducing histidine kinase"/>
    <property type="match status" value="1"/>
</dbReference>
<dbReference type="InterPro" id="IPR003661">
    <property type="entry name" value="HisK_dim/P_dom"/>
</dbReference>
<evidence type="ECO:0000259" key="15">
    <source>
        <dbReference type="PROSITE" id="PS50112"/>
    </source>
</evidence>
<name>A0ABY7WSW7_9SPHI</name>
<dbReference type="PROSITE" id="PS50112">
    <property type="entry name" value="PAS"/>
    <property type="match status" value="1"/>
</dbReference>
<dbReference type="InterPro" id="IPR036097">
    <property type="entry name" value="HisK_dim/P_sf"/>
</dbReference>
<evidence type="ECO:0000256" key="11">
    <source>
        <dbReference type="ARBA" id="ARBA00023012"/>
    </source>
</evidence>
<feature type="domain" description="PAS" evidence="15">
    <location>
        <begin position="227"/>
        <end position="282"/>
    </location>
</feature>
<dbReference type="InterPro" id="IPR013767">
    <property type="entry name" value="PAS_fold"/>
</dbReference>
<keyword evidence="8" id="KW-0418">Kinase</keyword>
<dbReference type="PRINTS" id="PR00344">
    <property type="entry name" value="BCTRLSENSOR"/>
</dbReference>
<dbReference type="InterPro" id="IPR003660">
    <property type="entry name" value="HAMP_dom"/>
</dbReference>
<dbReference type="EC" id="2.7.13.3" evidence="3"/>
<dbReference type="SMART" id="SM00091">
    <property type="entry name" value="PAS"/>
    <property type="match status" value="1"/>
</dbReference>
<dbReference type="SUPFAM" id="SSF55785">
    <property type="entry name" value="PYP-like sensor domain (PAS domain)"/>
    <property type="match status" value="1"/>
</dbReference>
<accession>A0ABY7WSW7</accession>
<dbReference type="Gene3D" id="6.10.340.10">
    <property type="match status" value="1"/>
</dbReference>
<dbReference type="SMART" id="SM00304">
    <property type="entry name" value="HAMP"/>
    <property type="match status" value="1"/>
</dbReference>
<evidence type="ECO:0000313" key="17">
    <source>
        <dbReference type="EMBL" id="WDF70394.1"/>
    </source>
</evidence>
<evidence type="ECO:0000256" key="7">
    <source>
        <dbReference type="ARBA" id="ARBA00022741"/>
    </source>
</evidence>
<feature type="domain" description="HAMP" evidence="16">
    <location>
        <begin position="166"/>
        <end position="218"/>
    </location>
</feature>